<evidence type="ECO:0000256" key="4">
    <source>
        <dbReference type="ARBA" id="ARBA00022692"/>
    </source>
</evidence>
<keyword evidence="5 8" id="KW-1133">Transmembrane helix</keyword>
<protein>
    <submittedName>
        <fullName evidence="10">Transmembrane transport protein MmpL1_1</fullName>
    </submittedName>
</protein>
<dbReference type="SUPFAM" id="SSF82866">
    <property type="entry name" value="Multidrug efflux transporter AcrB transmembrane domain"/>
    <property type="match status" value="2"/>
</dbReference>
<gene>
    <name evidence="10" type="ordered locus">OCU_00750</name>
</gene>
<dbReference type="EMBL" id="CP003322">
    <property type="protein sequence ID" value="AFC41295.1"/>
    <property type="molecule type" value="Genomic_DNA"/>
</dbReference>
<feature type="transmembrane region" description="Helical" evidence="8">
    <location>
        <begin position="828"/>
        <end position="849"/>
    </location>
</feature>
<name>H8IIG2_MYCIA</name>
<feature type="transmembrane region" description="Helical" evidence="8">
    <location>
        <begin position="256"/>
        <end position="279"/>
    </location>
</feature>
<feature type="transmembrane region" description="Helical" evidence="8">
    <location>
        <begin position="198"/>
        <end position="217"/>
    </location>
</feature>
<feature type="domain" description="Membrane transport protein MMPL" evidence="9">
    <location>
        <begin position="616"/>
        <end position="942"/>
    </location>
</feature>
<dbReference type="PATRIC" id="fig|487521.10.peg.75"/>
<dbReference type="AlphaFoldDB" id="H8IIG2"/>
<dbReference type="KEGG" id="mia:OCU_00750"/>
<evidence type="ECO:0000256" key="7">
    <source>
        <dbReference type="SAM" id="MobiDB-lite"/>
    </source>
</evidence>
<feature type="region of interest" description="Disordered" evidence="7">
    <location>
        <begin position="942"/>
        <end position="970"/>
    </location>
</feature>
<dbReference type="Proteomes" id="UP000008004">
    <property type="component" value="Chromosome"/>
</dbReference>
<feature type="transmembrane region" description="Helical" evidence="8">
    <location>
        <begin position="300"/>
        <end position="323"/>
    </location>
</feature>
<evidence type="ECO:0000256" key="2">
    <source>
        <dbReference type="ARBA" id="ARBA00010157"/>
    </source>
</evidence>
<feature type="transmembrane region" description="Helical" evidence="8">
    <location>
        <begin position="382"/>
        <end position="405"/>
    </location>
</feature>
<evidence type="ECO:0000259" key="9">
    <source>
        <dbReference type="Pfam" id="PF03176"/>
    </source>
</evidence>
<reference evidence="10 11" key="1">
    <citation type="journal article" date="2012" name="J. Bacteriol.">
        <title>Complete genome sequence of Mycobacterium intracellulare strain ATCC 13950T.</title>
        <authorList>
            <person name="Kim B.J."/>
            <person name="Choi B.S."/>
            <person name="Lim J.S."/>
            <person name="Choi I.Y."/>
            <person name="Lee J.H."/>
            <person name="Chun J."/>
            <person name="Kook Y.H."/>
            <person name="Kim B.J."/>
        </authorList>
    </citation>
    <scope>NUCLEOTIDE SEQUENCE [LARGE SCALE GENOMIC DNA]</scope>
    <source>
        <strain evidence="11">ATCC 13950 / DSM 43223 / JCM 6384 / NCTC 13025 / 3600</strain>
    </source>
</reference>
<keyword evidence="6 8" id="KW-0472">Membrane</keyword>
<dbReference type="InterPro" id="IPR004707">
    <property type="entry name" value="MmpL_fam"/>
</dbReference>
<evidence type="ECO:0000256" key="1">
    <source>
        <dbReference type="ARBA" id="ARBA00004651"/>
    </source>
</evidence>
<dbReference type="FunFam" id="1.20.1640.10:FF:000020">
    <property type="entry name" value="Transmembrane transport protein MmpL10"/>
    <property type="match status" value="1"/>
</dbReference>
<feature type="transmembrane region" description="Helical" evidence="8">
    <location>
        <begin position="24"/>
        <end position="44"/>
    </location>
</feature>
<dbReference type="Pfam" id="PF03176">
    <property type="entry name" value="MMPL"/>
    <property type="match status" value="2"/>
</dbReference>
<evidence type="ECO:0000313" key="11">
    <source>
        <dbReference type="Proteomes" id="UP000008004"/>
    </source>
</evidence>
<evidence type="ECO:0000256" key="5">
    <source>
        <dbReference type="ARBA" id="ARBA00022989"/>
    </source>
</evidence>
<comment type="subcellular location">
    <subcellularLocation>
        <location evidence="1">Cell membrane</location>
        <topology evidence="1">Multi-pass membrane protein</topology>
    </subcellularLocation>
</comment>
<proteinExistence type="inferred from homology"/>
<accession>H8IIG2</accession>
<sequence length="970" mass="104561">MTGAHSAEIDPAAKHGRFAHATRILAIPILIGWLLITAALNVIAPQLDVVGAAHSVQLIPEDAPSLIAMKRIGKDFQQYDSDTTAMVVIEAQDKLGDAAHRYYDQIVAKLSHDTEHVEHVENFWGDRLTAAGAQSSDAKGAYVQLNLRGNQGDTESNNSVAAVNKIVASVPAPPGIKAYVTGPGPLATERMEYTNRSMQTITVVTVVIIGAMLLIVYRSVATMLGMLLTVLTELAAARGAVAVLGHHGVIGLSTFAVNLVVSLVLAAAADYTIFLVGRYQEARSHGQDRIDAFYTMYKGTAHVVLGSGLTVAGAMFCMSFTHLPYFHSLGAPCSIALLVTIAASLTLAPAVITIATRFGVFDPKRKVKTRGWRRVGVAVVRWPGPILVGAVLVTVIGLVALPAYVPNYNDRYYLPTDAPSSVGYRASDRHFPEARMGPEILMVEADHDMRNPTDMLVLDRVAKLTFHLPGIARVQGITRPLGSTVDHSSVPFQISAQNAITIQNLHHLKDRMGDLLKTSDQLSVVINLTQTIYGLTTQLSDVTHDLDGRGHQILDTTQELRDHLADFDDFWRPLRSYFYWEQHCFDIPICWSLRSLFDATDGVDKLSDDLQGITNVDLDRLDTLVPKLAAQLPPLIATLKTVQGLLLTIYSSFSDLTDQLDEMSQNSTIMGRAFDDSKNDDMFYLPPEAFDNADFQRGLNLFVSPDGKAAKYVITHKGDPASPQGISHIDQIKQAATEATKGTPLESANIYLGGTAATYKDVHEASTLDLTVSVTAAMGLIFIVMLGITRALAASAVIVGTVAGSIASAMGLSVLIWQHLLHMPLNWIVVPMAVIVMLAVGSDYNLLLVSRMQEEIHAGLKTGIIRSMGGTGGVVTTAGLVFAFTMGGMLVSDLRTIGQVGSTIMIGLLLDTLVVRSFLVPSIAALLGRWFWWPRRVYSRPVNTAPSSPRTPAAVSADPDATGPILSGVT</sequence>
<organism evidence="10 11">
    <name type="scientific">Mycobacterium intracellulare (strain ATCC 13950 / DSM 43223 / JCM 6384 / NCTC 13025 / 3600)</name>
    <dbReference type="NCBI Taxonomy" id="487521"/>
    <lineage>
        <taxon>Bacteria</taxon>
        <taxon>Bacillati</taxon>
        <taxon>Actinomycetota</taxon>
        <taxon>Actinomycetes</taxon>
        <taxon>Mycobacteriales</taxon>
        <taxon>Mycobacteriaceae</taxon>
        <taxon>Mycobacterium</taxon>
        <taxon>Mycobacterium avium complex (MAC)</taxon>
    </lineage>
</organism>
<dbReference type="NCBIfam" id="TIGR00833">
    <property type="entry name" value="actII"/>
    <property type="match status" value="1"/>
</dbReference>
<comment type="similarity">
    <text evidence="2">Belongs to the resistance-nodulation-cell division (RND) (TC 2.A.6) family. MmpL subfamily.</text>
</comment>
<dbReference type="FunFam" id="1.20.1640.10:FF:000018">
    <property type="entry name" value="Transmembrane transport protein MmpL10"/>
    <property type="match status" value="1"/>
</dbReference>
<evidence type="ECO:0000313" key="10">
    <source>
        <dbReference type="EMBL" id="AFC41295.1"/>
    </source>
</evidence>
<feature type="transmembrane region" description="Helical" evidence="8">
    <location>
        <begin position="904"/>
        <end position="932"/>
    </location>
</feature>
<keyword evidence="3" id="KW-1003">Cell membrane</keyword>
<keyword evidence="4 8" id="KW-0812">Transmembrane</keyword>
<feature type="transmembrane region" description="Helical" evidence="8">
    <location>
        <begin position="770"/>
        <end position="789"/>
    </location>
</feature>
<feature type="transmembrane region" description="Helical" evidence="8">
    <location>
        <begin position="796"/>
        <end position="816"/>
    </location>
</feature>
<dbReference type="eggNOG" id="COG2409">
    <property type="taxonomic scope" value="Bacteria"/>
</dbReference>
<evidence type="ECO:0000256" key="8">
    <source>
        <dbReference type="SAM" id="Phobius"/>
    </source>
</evidence>
<dbReference type="GO" id="GO:0005886">
    <property type="term" value="C:plasma membrane"/>
    <property type="evidence" value="ECO:0007669"/>
    <property type="project" value="UniProtKB-SubCell"/>
</dbReference>
<feature type="transmembrane region" description="Helical" evidence="8">
    <location>
        <begin position="335"/>
        <end position="361"/>
    </location>
</feature>
<dbReference type="InterPro" id="IPR004869">
    <property type="entry name" value="MMPL_dom"/>
</dbReference>
<dbReference type="Gene3D" id="1.20.1640.10">
    <property type="entry name" value="Multidrug efflux transporter AcrB transmembrane domain"/>
    <property type="match status" value="2"/>
</dbReference>
<feature type="transmembrane region" description="Helical" evidence="8">
    <location>
        <begin position="870"/>
        <end position="892"/>
    </location>
</feature>
<dbReference type="HOGENOM" id="CLU_005108_3_2_11"/>
<dbReference type="RefSeq" id="WP_014378778.1">
    <property type="nucleotide sequence ID" value="NC_016946.1"/>
</dbReference>
<dbReference type="PANTHER" id="PTHR33406">
    <property type="entry name" value="MEMBRANE PROTEIN MJ1562-RELATED"/>
    <property type="match status" value="1"/>
</dbReference>
<feature type="domain" description="Membrane transport protein MMPL" evidence="9">
    <location>
        <begin position="58"/>
        <end position="386"/>
    </location>
</feature>
<dbReference type="InterPro" id="IPR050545">
    <property type="entry name" value="Mycobact_MmpL"/>
</dbReference>
<evidence type="ECO:0000256" key="3">
    <source>
        <dbReference type="ARBA" id="ARBA00022475"/>
    </source>
</evidence>
<dbReference type="PANTHER" id="PTHR33406:SF6">
    <property type="entry name" value="MEMBRANE PROTEIN YDGH-RELATED"/>
    <property type="match status" value="1"/>
</dbReference>
<evidence type="ECO:0000256" key="6">
    <source>
        <dbReference type="ARBA" id="ARBA00023136"/>
    </source>
</evidence>